<feature type="compositionally biased region" description="Polar residues" evidence="1">
    <location>
        <begin position="19"/>
        <end position="31"/>
    </location>
</feature>
<gene>
    <name evidence="2" type="ORF">GSOID_T00002983001</name>
</gene>
<dbReference type="InParanoid" id="E4XT55"/>
<evidence type="ECO:0000313" key="2">
    <source>
        <dbReference type="EMBL" id="CBY12917.1"/>
    </source>
</evidence>
<dbReference type="EMBL" id="FN653147">
    <property type="protein sequence ID" value="CBY12917.1"/>
    <property type="molecule type" value="Genomic_DNA"/>
</dbReference>
<name>E4XT55_OIKDI</name>
<feature type="region of interest" description="Disordered" evidence="1">
    <location>
        <begin position="637"/>
        <end position="668"/>
    </location>
</feature>
<accession>E4XT55</accession>
<feature type="region of interest" description="Disordered" evidence="1">
    <location>
        <begin position="256"/>
        <end position="334"/>
    </location>
</feature>
<feature type="compositionally biased region" description="Low complexity" evidence="1">
    <location>
        <begin position="299"/>
        <end position="312"/>
    </location>
</feature>
<evidence type="ECO:0000256" key="1">
    <source>
        <dbReference type="SAM" id="MobiDB-lite"/>
    </source>
</evidence>
<feature type="compositionally biased region" description="Low complexity" evidence="1">
    <location>
        <begin position="269"/>
        <end position="284"/>
    </location>
</feature>
<feature type="compositionally biased region" description="Low complexity" evidence="1">
    <location>
        <begin position="217"/>
        <end position="233"/>
    </location>
</feature>
<sequence length="959" mass="103232">MMSLMVSPSPVPRSSPSSCDWSANDGSTVVSGATGGATAEPAPPLPSAAIDVASAECVLLPSADECVKMEVDDVEVAAAVAVANDDNKEEGRRFEDGGSLSGIESLSSEDLTSLLGSSVFGGSESNAPSCSGSDIVTAANTNAPTSHDGQNCLINAAGGVSKARRIFSRQNCRYDPLARNRGDVEYAKSPRTPKGTPPLPLTTLSSSMSSPPPPPSSSTTCSSLSSFSSTSPPMFSPPPSVSPALNALLQTQSRSARVASTFDDDSPWDSAAEESVASSSSVDVCKVDDSTKAGDHSCGSSDDAVADSVAGDPDFKKEDNNESDSDSEWSTDESGEFLIKKPKLTELLARQKLSMVPSPPSLTTSIQGQTYFTHQASPTPSRPWSIPAAARGNKLSTVNLAFLEQQSRSRLHHEALLQQRHRQQQRRMLPKIERKKAAHGQQSGYGMAVSNSTTASHPMANTSAVEVIRARLLPNNLQAKSKLSTFPLTLTGVTSGSGALSPEESMEMRVEPGQMIYEQQHDAPKGFRLPVGLTPEQSRAIEKELAAQVKRRVTSSVTRALLSKRGLQPSLVGSKLGQFFTFTSREFNARAAKINPAGELERDGDGIASANAWPIFKDHKLGAFRFKHAIGTTDRAVNSFRRSPIPNPDSSSTPELTANGGPNGAPRDGYERDWVKLDSFYPVWSQDEWGSLTVRDLHVWARMPGRVGWKLRSIAHDFNEAHLGALVYDMSLIPKMVFPWPGTPEDPQADAFAGDRSALLLLLGFIPRVGLPSFTYKTSREIDLPISAFQSEAVADRLENLLFRVTLAMLNKDIFGPGVDATLENAALEDRFEQIAVNLAPFFNNDATSPPPAAKILNKSTAAADVKSRLTPLEQVRACVVDALPPVFRGERRYLWPNFRGINALLFYNSREHFTENTSLMFIRATFFPAKIKTPLLPISPLPSSPPPLMLPPLHPINA</sequence>
<reference evidence="2" key="1">
    <citation type="journal article" date="2010" name="Science">
        <title>Plasticity of animal genome architecture unmasked by rapid evolution of a pelagic tunicate.</title>
        <authorList>
            <person name="Denoeud F."/>
            <person name="Henriet S."/>
            <person name="Mungpakdee S."/>
            <person name="Aury J.M."/>
            <person name="Da Silva C."/>
            <person name="Brinkmann H."/>
            <person name="Mikhaleva J."/>
            <person name="Olsen L.C."/>
            <person name="Jubin C."/>
            <person name="Canestro C."/>
            <person name="Bouquet J.M."/>
            <person name="Danks G."/>
            <person name="Poulain J."/>
            <person name="Campsteijn C."/>
            <person name="Adamski M."/>
            <person name="Cross I."/>
            <person name="Yadetie F."/>
            <person name="Muffato M."/>
            <person name="Louis A."/>
            <person name="Butcher S."/>
            <person name="Tsagkogeorga G."/>
            <person name="Konrad A."/>
            <person name="Singh S."/>
            <person name="Jensen M.F."/>
            <person name="Cong E.H."/>
            <person name="Eikeseth-Otteraa H."/>
            <person name="Noel B."/>
            <person name="Anthouard V."/>
            <person name="Porcel B.M."/>
            <person name="Kachouri-Lafond R."/>
            <person name="Nishino A."/>
            <person name="Ugolini M."/>
            <person name="Chourrout P."/>
            <person name="Nishida H."/>
            <person name="Aasland R."/>
            <person name="Huzurbazar S."/>
            <person name="Westhof E."/>
            <person name="Delsuc F."/>
            <person name="Lehrach H."/>
            <person name="Reinhardt R."/>
            <person name="Weissenbach J."/>
            <person name="Roy S.W."/>
            <person name="Artiguenave F."/>
            <person name="Postlethwait J.H."/>
            <person name="Manak J.R."/>
            <person name="Thompson E.M."/>
            <person name="Jaillon O."/>
            <person name="Du Pasquier L."/>
            <person name="Boudinot P."/>
            <person name="Liberles D.A."/>
            <person name="Volff J.N."/>
            <person name="Philippe H."/>
            <person name="Lenhard B."/>
            <person name="Roest Crollius H."/>
            <person name="Wincker P."/>
            <person name="Chourrout D."/>
        </authorList>
    </citation>
    <scope>NUCLEOTIDE SEQUENCE [LARGE SCALE GENOMIC DNA]</scope>
</reference>
<organism evidence="2">
    <name type="scientific">Oikopleura dioica</name>
    <name type="common">Tunicate</name>
    <dbReference type="NCBI Taxonomy" id="34765"/>
    <lineage>
        <taxon>Eukaryota</taxon>
        <taxon>Metazoa</taxon>
        <taxon>Chordata</taxon>
        <taxon>Tunicata</taxon>
        <taxon>Appendicularia</taxon>
        <taxon>Copelata</taxon>
        <taxon>Oikopleuridae</taxon>
        <taxon>Oikopleura</taxon>
    </lineage>
</organism>
<proteinExistence type="predicted"/>
<keyword evidence="3" id="KW-1185">Reference proteome</keyword>
<dbReference type="AlphaFoldDB" id="E4XT55"/>
<feature type="region of interest" description="Disordered" evidence="1">
    <location>
        <begin position="183"/>
        <end position="244"/>
    </location>
</feature>
<dbReference type="Proteomes" id="UP000001307">
    <property type="component" value="Unassembled WGS sequence"/>
</dbReference>
<evidence type="ECO:0000313" key="3">
    <source>
        <dbReference type="Proteomes" id="UP000001307"/>
    </source>
</evidence>
<feature type="compositionally biased region" description="Acidic residues" evidence="1">
    <location>
        <begin position="321"/>
        <end position="334"/>
    </location>
</feature>
<feature type="region of interest" description="Disordered" evidence="1">
    <location>
        <begin position="1"/>
        <end position="44"/>
    </location>
</feature>
<feature type="compositionally biased region" description="Low complexity" evidence="1">
    <location>
        <begin position="1"/>
        <end position="18"/>
    </location>
</feature>
<protein>
    <submittedName>
        <fullName evidence="2">Uncharacterized protein</fullName>
    </submittedName>
</protein>
<feature type="compositionally biased region" description="Basic and acidic residues" evidence="1">
    <location>
        <begin position="285"/>
        <end position="295"/>
    </location>
</feature>